<dbReference type="AlphaFoldDB" id="A0A1Z9Z3U2"/>
<keyword evidence="3 6" id="KW-0378">Hydrolase</keyword>
<dbReference type="SMART" id="SM00849">
    <property type="entry name" value="Lactamase_B"/>
    <property type="match status" value="1"/>
</dbReference>
<organism evidence="6 7">
    <name type="scientific">Acinetobacter populi</name>
    <dbReference type="NCBI Taxonomy" id="1582270"/>
    <lineage>
        <taxon>Bacteria</taxon>
        <taxon>Pseudomonadati</taxon>
        <taxon>Pseudomonadota</taxon>
        <taxon>Gammaproteobacteria</taxon>
        <taxon>Moraxellales</taxon>
        <taxon>Moraxellaceae</taxon>
        <taxon>Acinetobacter</taxon>
    </lineage>
</organism>
<dbReference type="GO" id="GO:0046872">
    <property type="term" value="F:metal ion binding"/>
    <property type="evidence" value="ECO:0007669"/>
    <property type="project" value="UniProtKB-KW"/>
</dbReference>
<dbReference type="InterPro" id="IPR051453">
    <property type="entry name" value="MBL_Glyoxalase_II"/>
</dbReference>
<dbReference type="Proteomes" id="UP000196536">
    <property type="component" value="Unassembled WGS sequence"/>
</dbReference>
<keyword evidence="2" id="KW-0479">Metal-binding</keyword>
<evidence type="ECO:0000259" key="5">
    <source>
        <dbReference type="SMART" id="SM00849"/>
    </source>
</evidence>
<accession>A0A1Z9Z3U2</accession>
<gene>
    <name evidence="6" type="ORF">CAP51_05815</name>
</gene>
<dbReference type="OrthoDB" id="9802991at2"/>
<dbReference type="InterPro" id="IPR001279">
    <property type="entry name" value="Metallo-B-lactamas"/>
</dbReference>
<dbReference type="Gene3D" id="3.60.15.10">
    <property type="entry name" value="Ribonuclease Z/Hydroxyacylglutathione hydrolase-like"/>
    <property type="match status" value="1"/>
</dbReference>
<dbReference type="CDD" id="cd07737">
    <property type="entry name" value="YcbL-like_MBL-fold"/>
    <property type="match status" value="1"/>
</dbReference>
<dbReference type="RefSeq" id="WP_087619766.1">
    <property type="nucleotide sequence ID" value="NZ_NEXX01000001.1"/>
</dbReference>
<evidence type="ECO:0000313" key="6">
    <source>
        <dbReference type="EMBL" id="OUY09109.1"/>
    </source>
</evidence>
<keyword evidence="4" id="KW-0862">Zinc</keyword>
<evidence type="ECO:0000256" key="1">
    <source>
        <dbReference type="ARBA" id="ARBA00001947"/>
    </source>
</evidence>
<dbReference type="Pfam" id="PF00753">
    <property type="entry name" value="Lactamase_B"/>
    <property type="match status" value="1"/>
</dbReference>
<evidence type="ECO:0000256" key="4">
    <source>
        <dbReference type="ARBA" id="ARBA00022833"/>
    </source>
</evidence>
<dbReference type="PANTHER" id="PTHR46233">
    <property type="entry name" value="HYDROXYACYLGLUTATHIONE HYDROLASE GLOC"/>
    <property type="match status" value="1"/>
</dbReference>
<sequence length="214" mass="23603">MLRCQIVPVTAFAQNCSIVWDDDSMDAVLIDAGGEPEKLQQAVRDLGVNVKALWITHGHLDHIGAVGTLAKAYAVPVIGPQKEDQFWVDSLQDVCRNYGFPVPEPVHIDQWLEGGEILKLGNYAFEVRYTPGHTPGHVVFYCKQMNILWTGDVLFKGSIGRTDFPRGDFDTLIDSIKTQLFTLPDDTQFISGHGAISSIGQEKQFNPFVSGKAG</sequence>
<dbReference type="EMBL" id="NEXX01000001">
    <property type="protein sequence ID" value="OUY09109.1"/>
    <property type="molecule type" value="Genomic_DNA"/>
</dbReference>
<dbReference type="InterPro" id="IPR036866">
    <property type="entry name" value="RibonucZ/Hydroxyglut_hydro"/>
</dbReference>
<reference evidence="6 7" key="1">
    <citation type="submission" date="2017-05" db="EMBL/GenBank/DDBJ databases">
        <title>Acinetobacter populi ANC 5415 (= PBJ7), whole genome shotgun sequencing project.</title>
        <authorList>
            <person name="Nemec A."/>
            <person name="Radolfova-Krizova L."/>
        </authorList>
    </citation>
    <scope>NUCLEOTIDE SEQUENCE [LARGE SCALE GENOMIC DNA]</scope>
    <source>
        <strain evidence="6 7">PBJ7</strain>
    </source>
</reference>
<dbReference type="GO" id="GO:0016787">
    <property type="term" value="F:hydrolase activity"/>
    <property type="evidence" value="ECO:0007669"/>
    <property type="project" value="UniProtKB-KW"/>
</dbReference>
<comment type="caution">
    <text evidence="6">The sequence shown here is derived from an EMBL/GenBank/DDBJ whole genome shotgun (WGS) entry which is preliminary data.</text>
</comment>
<dbReference type="SUPFAM" id="SSF56281">
    <property type="entry name" value="Metallo-hydrolase/oxidoreductase"/>
    <property type="match status" value="1"/>
</dbReference>
<dbReference type="PANTHER" id="PTHR46233:SF3">
    <property type="entry name" value="HYDROXYACYLGLUTATHIONE HYDROLASE GLOC"/>
    <property type="match status" value="1"/>
</dbReference>
<evidence type="ECO:0000256" key="3">
    <source>
        <dbReference type="ARBA" id="ARBA00022801"/>
    </source>
</evidence>
<evidence type="ECO:0000256" key="2">
    <source>
        <dbReference type="ARBA" id="ARBA00022723"/>
    </source>
</evidence>
<protein>
    <submittedName>
        <fullName evidence="6">MBL fold metallo-hydrolase</fullName>
    </submittedName>
</protein>
<feature type="domain" description="Metallo-beta-lactamase" evidence="5">
    <location>
        <begin position="13"/>
        <end position="193"/>
    </location>
</feature>
<proteinExistence type="predicted"/>
<comment type="cofactor">
    <cofactor evidence="1">
        <name>Zn(2+)</name>
        <dbReference type="ChEBI" id="CHEBI:29105"/>
    </cofactor>
</comment>
<evidence type="ECO:0000313" key="7">
    <source>
        <dbReference type="Proteomes" id="UP000196536"/>
    </source>
</evidence>
<keyword evidence="7" id="KW-1185">Reference proteome</keyword>
<name>A0A1Z9Z3U2_9GAMM</name>